<dbReference type="EMBL" id="BJJW01000006">
    <property type="protein sequence ID" value="GDZ84009.1"/>
    <property type="molecule type" value="Genomic_DNA"/>
</dbReference>
<accession>A0A5A5U0U1</accession>
<comment type="pathway">
    <text evidence="7">Lipid metabolism; fatty acid biosynthesis.</text>
</comment>
<evidence type="ECO:0000313" key="10">
    <source>
        <dbReference type="Proteomes" id="UP000323274"/>
    </source>
</evidence>
<keyword evidence="3 7" id="KW-0597">Phosphoprotein</keyword>
<keyword evidence="6 7" id="KW-0275">Fatty acid biosynthesis</keyword>
<dbReference type="PANTHER" id="PTHR20863">
    <property type="entry name" value="ACYL CARRIER PROTEIN"/>
    <property type="match status" value="1"/>
</dbReference>
<sequence length="83" mass="9449">MAMEKDAIYNMMADEIAQRFNVNRDAITPDLNFLTDIDADSIDFVELVLEVEDMFNVSISDEDAESLVTLQQTVDYIVTHQTT</sequence>
<evidence type="ECO:0000256" key="7">
    <source>
        <dbReference type="HAMAP-Rule" id="MF_01217"/>
    </source>
</evidence>
<dbReference type="UniPathway" id="UPA00094"/>
<dbReference type="GO" id="GO:0000036">
    <property type="term" value="F:acyl carrier activity"/>
    <property type="evidence" value="ECO:0007669"/>
    <property type="project" value="UniProtKB-UniRule"/>
</dbReference>
<evidence type="ECO:0000256" key="1">
    <source>
        <dbReference type="ARBA" id="ARBA00022450"/>
    </source>
</evidence>
<evidence type="ECO:0000259" key="8">
    <source>
        <dbReference type="PROSITE" id="PS50075"/>
    </source>
</evidence>
<dbReference type="GO" id="GO:0009245">
    <property type="term" value="P:lipid A biosynthetic process"/>
    <property type="evidence" value="ECO:0007669"/>
    <property type="project" value="TreeGrafter"/>
</dbReference>
<evidence type="ECO:0000256" key="5">
    <source>
        <dbReference type="ARBA" id="ARBA00023098"/>
    </source>
</evidence>
<dbReference type="Proteomes" id="UP000323274">
    <property type="component" value="Unassembled WGS sequence"/>
</dbReference>
<dbReference type="InterPro" id="IPR036736">
    <property type="entry name" value="ACP-like_sf"/>
</dbReference>
<dbReference type="HAMAP" id="MF_01217">
    <property type="entry name" value="Acyl_carrier"/>
    <property type="match status" value="1"/>
</dbReference>
<comment type="caution">
    <text evidence="9">The sequence shown here is derived from an EMBL/GenBank/DDBJ whole genome shotgun (WGS) entry which is preliminary data.</text>
</comment>
<keyword evidence="1 7" id="KW-0596">Phosphopantetheine</keyword>
<gene>
    <name evidence="9" type="primary">acpA1</name>
    <name evidence="7" type="synonym">acpP</name>
    <name evidence="9" type="ORF">LCIT_12510</name>
</gene>
<dbReference type="InterPro" id="IPR003231">
    <property type="entry name" value="ACP"/>
</dbReference>
<keyword evidence="5 7" id="KW-0443">Lipid metabolism</keyword>
<dbReference type="SUPFAM" id="SSF47336">
    <property type="entry name" value="ACP-like"/>
    <property type="match status" value="1"/>
</dbReference>
<organism evidence="9 10">
    <name type="scientific">Leuconostoc citreum</name>
    <dbReference type="NCBI Taxonomy" id="33964"/>
    <lineage>
        <taxon>Bacteria</taxon>
        <taxon>Bacillati</taxon>
        <taxon>Bacillota</taxon>
        <taxon>Bacilli</taxon>
        <taxon>Lactobacillales</taxon>
        <taxon>Lactobacillaceae</taxon>
        <taxon>Leuconostoc</taxon>
    </lineage>
</organism>
<reference evidence="9 10" key="1">
    <citation type="submission" date="2019-04" db="EMBL/GenBank/DDBJ databases">
        <title>A pseudo-fructophilic Leuconostoc citreum strain F192-5 isolated from peel of satsuma mandarin: the first report for isolation and characterization of strain-dependent fructophilic-like characteristics.</title>
        <authorList>
            <person name="Maeno S."/>
            <person name="Tanizawa Y."/>
            <person name="Kajikawa A."/>
            <person name="Kanesaki Y."/>
            <person name="Kubota E."/>
            <person name="Arita M."/>
            <person name="Leon D."/>
            <person name="Endo A."/>
        </authorList>
    </citation>
    <scope>NUCLEOTIDE SEQUENCE [LARGE SCALE GENOMIC DNA]</scope>
    <source>
        <strain evidence="9 10">F192-5</strain>
    </source>
</reference>
<dbReference type="InterPro" id="IPR009081">
    <property type="entry name" value="PP-bd_ACP"/>
</dbReference>
<dbReference type="PANTHER" id="PTHR20863:SF76">
    <property type="entry name" value="CARRIER DOMAIN-CONTAINING PROTEIN"/>
    <property type="match status" value="1"/>
</dbReference>
<dbReference type="GO" id="GO:0000035">
    <property type="term" value="F:acyl binding"/>
    <property type="evidence" value="ECO:0007669"/>
    <property type="project" value="TreeGrafter"/>
</dbReference>
<keyword evidence="4 7" id="KW-0276">Fatty acid metabolism</keyword>
<comment type="subcellular location">
    <subcellularLocation>
        <location evidence="7">Cytoplasm</location>
    </subcellularLocation>
</comment>
<evidence type="ECO:0000256" key="3">
    <source>
        <dbReference type="ARBA" id="ARBA00022553"/>
    </source>
</evidence>
<dbReference type="AlphaFoldDB" id="A0A5A5U0U1"/>
<comment type="function">
    <text evidence="7">Carrier of the growing fatty acid chain in fatty acid biosynthesis.</text>
</comment>
<evidence type="ECO:0000256" key="2">
    <source>
        <dbReference type="ARBA" id="ARBA00022516"/>
    </source>
</evidence>
<dbReference type="GeneID" id="61102619"/>
<proteinExistence type="inferred from homology"/>
<keyword evidence="2 7" id="KW-0444">Lipid biosynthesis</keyword>
<dbReference type="PROSITE" id="PS50075">
    <property type="entry name" value="CARRIER"/>
    <property type="match status" value="1"/>
</dbReference>
<keyword evidence="7" id="KW-0963">Cytoplasm</keyword>
<comment type="PTM">
    <text evidence="7">4'-phosphopantetheine is transferred from CoA to a specific serine of apo-ACP by AcpS. This modification is essential for activity because fatty acids are bound in thioester linkage to the sulfhydryl of the prosthetic group.</text>
</comment>
<dbReference type="NCBIfam" id="NF002150">
    <property type="entry name" value="PRK00982.1-4"/>
    <property type="match status" value="1"/>
</dbReference>
<dbReference type="Gene3D" id="1.10.1200.10">
    <property type="entry name" value="ACP-like"/>
    <property type="match status" value="1"/>
</dbReference>
<dbReference type="RefSeq" id="WP_004903188.1">
    <property type="nucleotide sequence ID" value="NZ_BJJW01000006.1"/>
</dbReference>
<dbReference type="Pfam" id="PF00550">
    <property type="entry name" value="PP-binding"/>
    <property type="match status" value="1"/>
</dbReference>
<evidence type="ECO:0000256" key="6">
    <source>
        <dbReference type="ARBA" id="ARBA00023160"/>
    </source>
</evidence>
<feature type="modified residue" description="O-(pantetheine 4'-phosphoryl)serine" evidence="7">
    <location>
        <position position="41"/>
    </location>
</feature>
<name>A0A5A5U0U1_LEUCI</name>
<comment type="similarity">
    <text evidence="7">Belongs to the acyl carrier protein (ACP) family.</text>
</comment>
<dbReference type="GO" id="GO:0005829">
    <property type="term" value="C:cytosol"/>
    <property type="evidence" value="ECO:0007669"/>
    <property type="project" value="TreeGrafter"/>
</dbReference>
<evidence type="ECO:0000256" key="4">
    <source>
        <dbReference type="ARBA" id="ARBA00022832"/>
    </source>
</evidence>
<dbReference type="OMA" id="TMEASFI"/>
<feature type="domain" description="Carrier" evidence="8">
    <location>
        <begin position="3"/>
        <end position="81"/>
    </location>
</feature>
<protein>
    <recommendedName>
        <fullName evidence="7">Acyl carrier protein</fullName>
        <shortName evidence="7">ACP</shortName>
    </recommendedName>
</protein>
<dbReference type="GO" id="GO:0016020">
    <property type="term" value="C:membrane"/>
    <property type="evidence" value="ECO:0007669"/>
    <property type="project" value="GOC"/>
</dbReference>
<evidence type="ECO:0000313" key="9">
    <source>
        <dbReference type="EMBL" id="GDZ84009.1"/>
    </source>
</evidence>